<dbReference type="OrthoDB" id="1123245at2"/>
<protein>
    <recommendedName>
        <fullName evidence="4">Gliding motility-associated C-terminal domain-containing protein</fullName>
    </recommendedName>
</protein>
<dbReference type="InterPro" id="IPR026341">
    <property type="entry name" value="T9SS_type_B"/>
</dbReference>
<dbReference type="SUPFAM" id="SSF49265">
    <property type="entry name" value="Fibronectin type III"/>
    <property type="match status" value="1"/>
</dbReference>
<dbReference type="EMBL" id="PYFT01000001">
    <property type="protein sequence ID" value="PSR52156.1"/>
    <property type="molecule type" value="Genomic_DNA"/>
</dbReference>
<evidence type="ECO:0000313" key="2">
    <source>
        <dbReference type="EMBL" id="PSR52156.1"/>
    </source>
</evidence>
<evidence type="ECO:0000313" key="3">
    <source>
        <dbReference type="Proteomes" id="UP000240357"/>
    </source>
</evidence>
<dbReference type="InterPro" id="IPR013783">
    <property type="entry name" value="Ig-like_fold"/>
</dbReference>
<dbReference type="AlphaFoldDB" id="A0A2T2Y9I7"/>
<sequence>MRINLPSKTAIPVFCLCVLVWCLGFSTKVQATHIRAGEIIAQSDTTLPVANRNPLRYFFKMVQYADVNSQADNPQSTVSFGDGTISQPPNGDRARHEKITPDTWRNVYYFEHTYSGPGTYTIIYYEVNRSKNVVNMTQSDQQDFVIKTTLTIDLFEPINHTPQLLVPPIDVATSGQLYVHNPGAFDADGDSIAFRLFPSQQNLTDDISNPILANVFGFQWPNMFGGTALPNPPGGPPTFTIDAITGQITWNTPGRLGDYNVAFFVEEWRDGRKIGEVLRDMQIRVLPTENRPPVLNQKDLCVVAGTTISEIITANDPDPGNILKIQAYGGILPPALFNQINNNNGQFNWLTSCTDVRDKPYQVVFRAVDNAAVPLADLKPWSIRVIGPAPQGLTATIEGGGIRLNWQNYECQNAEKLFIYRKEGESDFVPQICITGVPASTGFVRVGEVNNGVVTFYDNGIAGGLKRGQTYCYTIYAAWAPPGNGESLAAPPVCITLPDNVPMLTNVSVTETSPTTGKILVKWTKPHEGVEGLTPPLQYRLSRAEGQVGTVAAFAQIYQTNNLNDTTYTDTNLNTEVNAYTYKIEFFHSPNGGTPTALVDTASPGSSVRLTTVSENKTNILTWTYRVPWNNTARKHLIYRRIDNNFVLIDSVDATINGGTYTDQGTFNNQPLQENQEYCYYVTTKGRYSNPRIPYLLLNDSQISCVLFEDVTAPCPPVLSLNELDCDKLTANTPIQNILTWVPNVTPPCSKDIAYYTIYFKASPESEYDSIAFTGPDITTYTHQNLTSFAGCYVVTATDASGNESAVSNEVCKDNCFYFSLPNIFTPNNDGKNDVFKPDDKRPSFIKSTKFTVFNRWGAKLYEGSSDPLINWKGLDNNGNKVPDGVYYYQAEVEFFTLDPKNARKTYKGWVEIVR</sequence>
<comment type="caution">
    <text evidence="2">The sequence shown here is derived from an EMBL/GenBank/DDBJ whole genome shotgun (WGS) entry which is preliminary data.</text>
</comment>
<gene>
    <name evidence="2" type="ORF">AHMF7605_00760</name>
</gene>
<feature type="region of interest" description="Disordered" evidence="1">
    <location>
        <begin position="77"/>
        <end position="97"/>
    </location>
</feature>
<dbReference type="NCBIfam" id="TIGR04131">
    <property type="entry name" value="Bac_Flav_CTERM"/>
    <property type="match status" value="1"/>
</dbReference>
<dbReference type="Gene3D" id="2.60.40.10">
    <property type="entry name" value="Immunoglobulins"/>
    <property type="match status" value="3"/>
</dbReference>
<proteinExistence type="predicted"/>
<accession>A0A2T2Y9I7</accession>
<dbReference type="Gene3D" id="2.60.40.4070">
    <property type="match status" value="1"/>
</dbReference>
<evidence type="ECO:0000256" key="1">
    <source>
        <dbReference type="SAM" id="MobiDB-lite"/>
    </source>
</evidence>
<dbReference type="Pfam" id="PF13585">
    <property type="entry name" value="CHU_C"/>
    <property type="match status" value="1"/>
</dbReference>
<dbReference type="RefSeq" id="WP_106925506.1">
    <property type="nucleotide sequence ID" value="NZ_PYFT01000001.1"/>
</dbReference>
<dbReference type="Proteomes" id="UP000240357">
    <property type="component" value="Unassembled WGS sequence"/>
</dbReference>
<evidence type="ECO:0008006" key="4">
    <source>
        <dbReference type="Google" id="ProtNLM"/>
    </source>
</evidence>
<name>A0A2T2Y9I7_9BACT</name>
<organism evidence="2 3">
    <name type="scientific">Adhaeribacter arboris</name>
    <dbReference type="NCBI Taxonomy" id="2072846"/>
    <lineage>
        <taxon>Bacteria</taxon>
        <taxon>Pseudomonadati</taxon>
        <taxon>Bacteroidota</taxon>
        <taxon>Cytophagia</taxon>
        <taxon>Cytophagales</taxon>
        <taxon>Hymenobacteraceae</taxon>
        <taxon>Adhaeribacter</taxon>
    </lineage>
</organism>
<reference evidence="2 3" key="1">
    <citation type="submission" date="2018-03" db="EMBL/GenBank/DDBJ databases">
        <title>Adhaeribacter sp. HMF7605 Genome sequencing and assembly.</title>
        <authorList>
            <person name="Kang H."/>
            <person name="Kang J."/>
            <person name="Cha I."/>
            <person name="Kim H."/>
            <person name="Joh K."/>
        </authorList>
    </citation>
    <scope>NUCLEOTIDE SEQUENCE [LARGE SCALE GENOMIC DNA]</scope>
    <source>
        <strain evidence="2 3">HMF7605</strain>
    </source>
</reference>
<dbReference type="InterPro" id="IPR036116">
    <property type="entry name" value="FN3_sf"/>
</dbReference>
<keyword evidence="3" id="KW-1185">Reference proteome</keyword>
<feature type="compositionally biased region" description="Polar residues" evidence="1">
    <location>
        <begin position="77"/>
        <end position="89"/>
    </location>
</feature>